<evidence type="ECO:0000313" key="1">
    <source>
        <dbReference type="EMBL" id="OAZ76875.1"/>
    </source>
</evidence>
<proteinExistence type="predicted"/>
<dbReference type="OrthoDB" id="7201143at2"/>
<protein>
    <submittedName>
        <fullName evidence="1">Uncharacterized protein</fullName>
    </submittedName>
</protein>
<dbReference type="Pfam" id="PF08511">
    <property type="entry name" value="COQ9"/>
    <property type="match status" value="1"/>
</dbReference>
<dbReference type="RefSeq" id="WP_003629632.1">
    <property type="nucleotide sequence ID" value="NZ_LYUD01000001.1"/>
</dbReference>
<dbReference type="AlphaFoldDB" id="A0A1A0DPB5"/>
<reference evidence="1 2" key="1">
    <citation type="submission" date="2016-05" db="EMBL/GenBank/DDBJ databases">
        <title>Genome sequencing of Acetobacter pasteurianus strain SRCM100623.</title>
        <authorList>
            <person name="Song Y.R."/>
        </authorList>
    </citation>
    <scope>NUCLEOTIDE SEQUENCE [LARGE SCALE GENOMIC DNA]</scope>
    <source>
        <strain evidence="1 2">SRCM100623</strain>
    </source>
</reference>
<dbReference type="PATRIC" id="fig|438.15.peg.99"/>
<sequence length="219" mass="23857">MSTGAGKISQAISLAVATLAAGIMPAPLERDPARDEILRKMAAVAGEQGWGKTVLLQVAGPDADLLFPGGSAELVEAWFDLCDRDMLEAMWDTEEESRLSQRVRQALLYRLPVDESVRSATRKGLSVLLAPCEGKALRRSMMRTINAIWQAAQDDSSGLTYVTKRLSLGGVYASVLLYWLARGDNEATLAAFVDRRLADVLRFGRIKARMGGLPFMARA</sequence>
<organism evidence="1 2">
    <name type="scientific">Acetobacter pasteurianus</name>
    <name type="common">Acetobacter turbidans</name>
    <dbReference type="NCBI Taxonomy" id="438"/>
    <lineage>
        <taxon>Bacteria</taxon>
        <taxon>Pseudomonadati</taxon>
        <taxon>Pseudomonadota</taxon>
        <taxon>Alphaproteobacteria</taxon>
        <taxon>Acetobacterales</taxon>
        <taxon>Acetobacteraceae</taxon>
        <taxon>Acetobacter</taxon>
    </lineage>
</organism>
<name>A0A1A0DPB5_ACEPA</name>
<dbReference type="EMBL" id="LYUD01000001">
    <property type="protein sequence ID" value="OAZ76875.1"/>
    <property type="molecule type" value="Genomic_DNA"/>
</dbReference>
<dbReference type="Proteomes" id="UP000093796">
    <property type="component" value="Unassembled WGS sequence"/>
</dbReference>
<comment type="caution">
    <text evidence="1">The sequence shown here is derived from an EMBL/GenBank/DDBJ whole genome shotgun (WGS) entry which is preliminary data.</text>
</comment>
<dbReference type="eggNOG" id="COG5590">
    <property type="taxonomic scope" value="Bacteria"/>
</dbReference>
<accession>A0A1A0DPB5</accession>
<dbReference type="InterPro" id="IPR013718">
    <property type="entry name" value="COQ9_C"/>
</dbReference>
<dbReference type="Gene3D" id="1.10.357.10">
    <property type="entry name" value="Tetracycline Repressor, domain 2"/>
    <property type="match status" value="1"/>
</dbReference>
<gene>
    <name evidence="1" type="ORF">SRCM100623_00101</name>
</gene>
<evidence type="ECO:0000313" key="2">
    <source>
        <dbReference type="Proteomes" id="UP000093796"/>
    </source>
</evidence>